<dbReference type="EMBL" id="FUYQ01000004">
    <property type="protein sequence ID" value="SKB37184.1"/>
    <property type="molecule type" value="Genomic_DNA"/>
</dbReference>
<evidence type="ECO:0000256" key="10">
    <source>
        <dbReference type="ARBA" id="ARBA00023114"/>
    </source>
</evidence>
<dbReference type="InterPro" id="IPR049712">
    <property type="entry name" value="Poly_export"/>
</dbReference>
<evidence type="ECO:0000313" key="19">
    <source>
        <dbReference type="Proteomes" id="UP000190852"/>
    </source>
</evidence>
<dbReference type="GO" id="GO:0009279">
    <property type="term" value="C:cell outer membrane"/>
    <property type="evidence" value="ECO:0007669"/>
    <property type="project" value="UniProtKB-SubCell"/>
</dbReference>
<evidence type="ECO:0000256" key="5">
    <source>
        <dbReference type="ARBA" id="ARBA00022597"/>
    </source>
</evidence>
<proteinExistence type="inferred from homology"/>
<keyword evidence="10" id="KW-0626">Porin</keyword>
<organism evidence="18 19">
    <name type="scientific">Parabacteroides chartae</name>
    <dbReference type="NCBI Taxonomy" id="1037355"/>
    <lineage>
        <taxon>Bacteria</taxon>
        <taxon>Pseudomonadati</taxon>
        <taxon>Bacteroidota</taxon>
        <taxon>Bacteroidia</taxon>
        <taxon>Bacteroidales</taxon>
        <taxon>Tannerellaceae</taxon>
        <taxon>Parabacteroides</taxon>
    </lineage>
</organism>
<comment type="subcellular location">
    <subcellularLocation>
        <location evidence="1">Cell outer membrane</location>
        <topology evidence="1">Multi-pass membrane protein</topology>
    </subcellularLocation>
</comment>
<evidence type="ECO:0000256" key="6">
    <source>
        <dbReference type="ARBA" id="ARBA00022692"/>
    </source>
</evidence>
<evidence type="ECO:0000256" key="8">
    <source>
        <dbReference type="ARBA" id="ARBA00023047"/>
    </source>
</evidence>
<dbReference type="Proteomes" id="UP000190852">
    <property type="component" value="Unassembled WGS sequence"/>
</dbReference>
<evidence type="ECO:0000256" key="4">
    <source>
        <dbReference type="ARBA" id="ARBA00022452"/>
    </source>
</evidence>
<reference evidence="19" key="1">
    <citation type="submission" date="2017-02" db="EMBL/GenBank/DDBJ databases">
        <authorList>
            <person name="Varghese N."/>
            <person name="Submissions S."/>
        </authorList>
    </citation>
    <scope>NUCLEOTIDE SEQUENCE [LARGE SCALE GENOMIC DNA]</scope>
    <source>
        <strain evidence="19">DSM 24967</strain>
    </source>
</reference>
<feature type="domain" description="SLBB" evidence="17">
    <location>
        <begin position="150"/>
        <end position="231"/>
    </location>
</feature>
<evidence type="ECO:0000256" key="1">
    <source>
        <dbReference type="ARBA" id="ARBA00004571"/>
    </source>
</evidence>
<keyword evidence="12" id="KW-0564">Palmitate</keyword>
<dbReference type="Pfam" id="PF22461">
    <property type="entry name" value="SLBB_2"/>
    <property type="match status" value="1"/>
</dbReference>
<feature type="signal peptide" evidence="15">
    <location>
        <begin position="1"/>
        <end position="23"/>
    </location>
</feature>
<dbReference type="AlphaFoldDB" id="A0A1T5AQ70"/>
<keyword evidence="4" id="KW-1134">Transmembrane beta strand</keyword>
<keyword evidence="6" id="KW-0812">Transmembrane</keyword>
<dbReference type="GO" id="GO:0015288">
    <property type="term" value="F:porin activity"/>
    <property type="evidence" value="ECO:0007669"/>
    <property type="project" value="UniProtKB-KW"/>
</dbReference>
<protein>
    <submittedName>
        <fullName evidence="18">Polysaccharide export outer membrane protein</fullName>
    </submittedName>
</protein>
<name>A0A1T5AQ70_9BACT</name>
<gene>
    <name evidence="18" type="ORF">SAMN05660349_00811</name>
</gene>
<evidence type="ECO:0000256" key="2">
    <source>
        <dbReference type="ARBA" id="ARBA00009450"/>
    </source>
</evidence>
<dbReference type="PANTHER" id="PTHR33619">
    <property type="entry name" value="POLYSACCHARIDE EXPORT PROTEIN GFCE-RELATED"/>
    <property type="match status" value="1"/>
</dbReference>
<evidence type="ECO:0000256" key="12">
    <source>
        <dbReference type="ARBA" id="ARBA00023139"/>
    </source>
</evidence>
<evidence type="ECO:0000256" key="15">
    <source>
        <dbReference type="SAM" id="SignalP"/>
    </source>
</evidence>
<keyword evidence="9" id="KW-0406">Ion transport</keyword>
<accession>A0A1T5AQ70</accession>
<sequence>MKILNLSLLSALCILLASCGSTKNIPYLVDAEQLPEKQLKETAMIYEAKIMPKDILTVTVNTTVPEAAVPFNLPLAPANTGSINTTQLTYGAGLQNYIVDNAGNIEFPVLGTLHVAGLTRVQVQNLIKSKIYPQFLKEEPVINVRFQNYKISVLGEVARPGSFTATNEQCTLFDALAMAGDLTIYGKRENVMLIREYADGSKAVYRINLQDKDLVLNPQIYYLQQNDVLIIEPNKTKARAAGIGSSETFTISIISTLISVATLIITATR</sequence>
<dbReference type="Pfam" id="PF02563">
    <property type="entry name" value="Poly_export"/>
    <property type="match status" value="1"/>
</dbReference>
<keyword evidence="3" id="KW-0813">Transport</keyword>
<dbReference type="GO" id="GO:0046930">
    <property type="term" value="C:pore complex"/>
    <property type="evidence" value="ECO:0007669"/>
    <property type="project" value="UniProtKB-KW"/>
</dbReference>
<evidence type="ECO:0000256" key="3">
    <source>
        <dbReference type="ARBA" id="ARBA00022448"/>
    </source>
</evidence>
<evidence type="ECO:0000256" key="7">
    <source>
        <dbReference type="ARBA" id="ARBA00022729"/>
    </source>
</evidence>
<evidence type="ECO:0000313" key="18">
    <source>
        <dbReference type="EMBL" id="SKB37184.1"/>
    </source>
</evidence>
<evidence type="ECO:0000256" key="14">
    <source>
        <dbReference type="ARBA" id="ARBA00023288"/>
    </source>
</evidence>
<dbReference type="PROSITE" id="PS51257">
    <property type="entry name" value="PROKAR_LIPOPROTEIN"/>
    <property type="match status" value="1"/>
</dbReference>
<dbReference type="InterPro" id="IPR003715">
    <property type="entry name" value="Poly_export_N"/>
</dbReference>
<evidence type="ECO:0000256" key="9">
    <source>
        <dbReference type="ARBA" id="ARBA00023065"/>
    </source>
</evidence>
<evidence type="ECO:0000256" key="13">
    <source>
        <dbReference type="ARBA" id="ARBA00023237"/>
    </source>
</evidence>
<keyword evidence="8" id="KW-0625">Polysaccharide transport</keyword>
<evidence type="ECO:0000259" key="17">
    <source>
        <dbReference type="Pfam" id="PF22461"/>
    </source>
</evidence>
<dbReference type="GO" id="GO:0006811">
    <property type="term" value="P:monoatomic ion transport"/>
    <property type="evidence" value="ECO:0007669"/>
    <property type="project" value="UniProtKB-KW"/>
</dbReference>
<feature type="chain" id="PRO_5012346125" evidence="15">
    <location>
        <begin position="24"/>
        <end position="269"/>
    </location>
</feature>
<dbReference type="PANTHER" id="PTHR33619:SF3">
    <property type="entry name" value="POLYSACCHARIDE EXPORT PROTEIN GFCE-RELATED"/>
    <property type="match status" value="1"/>
</dbReference>
<keyword evidence="19" id="KW-1185">Reference proteome</keyword>
<keyword evidence="5" id="KW-0762">Sugar transport</keyword>
<comment type="similarity">
    <text evidence="2">Belongs to the BexD/CtrA/VexA family.</text>
</comment>
<dbReference type="InterPro" id="IPR054765">
    <property type="entry name" value="SLBB_dom"/>
</dbReference>
<dbReference type="Gene3D" id="3.10.560.10">
    <property type="entry name" value="Outer membrane lipoprotein wza domain like"/>
    <property type="match status" value="1"/>
</dbReference>
<keyword evidence="14" id="KW-0449">Lipoprotein</keyword>
<dbReference type="RefSeq" id="WP_079682507.1">
    <property type="nucleotide sequence ID" value="NZ_FUYQ01000004.1"/>
</dbReference>
<evidence type="ECO:0000256" key="11">
    <source>
        <dbReference type="ARBA" id="ARBA00023136"/>
    </source>
</evidence>
<evidence type="ECO:0000259" key="16">
    <source>
        <dbReference type="Pfam" id="PF02563"/>
    </source>
</evidence>
<keyword evidence="13" id="KW-0998">Cell outer membrane</keyword>
<dbReference type="GO" id="GO:0015159">
    <property type="term" value="F:polysaccharide transmembrane transporter activity"/>
    <property type="evidence" value="ECO:0007669"/>
    <property type="project" value="InterPro"/>
</dbReference>
<keyword evidence="7 15" id="KW-0732">Signal</keyword>
<keyword evidence="11" id="KW-0472">Membrane</keyword>
<feature type="domain" description="Polysaccharide export protein N-terminal" evidence="16">
    <location>
        <begin position="46"/>
        <end position="146"/>
    </location>
</feature>